<feature type="chain" id="PRO_5005533674" description="DUF4179 domain-containing protein" evidence="1">
    <location>
        <begin position="25"/>
        <end position="354"/>
    </location>
</feature>
<evidence type="ECO:0000313" key="2">
    <source>
        <dbReference type="EMBL" id="GED68348.1"/>
    </source>
</evidence>
<dbReference type="InterPro" id="IPR038643">
    <property type="entry name" value="PliI_sf"/>
</dbReference>
<dbReference type="PATRIC" id="fig|54915.3.peg.6354"/>
<name>A0A0K9YX90_9BACL</name>
<reference evidence="4" key="1">
    <citation type="submission" date="2015-07" db="EMBL/GenBank/DDBJ databases">
        <title>Genome sequencing project for genomic taxonomy and phylogenomics of Bacillus-like bacteria.</title>
        <authorList>
            <person name="Liu B."/>
            <person name="Wang J."/>
            <person name="Zhu Y."/>
            <person name="Liu G."/>
            <person name="Chen Q."/>
            <person name="Chen Z."/>
            <person name="Lan J."/>
            <person name="Che J."/>
            <person name="Ge C."/>
            <person name="Shi H."/>
            <person name="Pan Z."/>
            <person name="Liu X."/>
        </authorList>
    </citation>
    <scope>NUCLEOTIDE SEQUENCE [LARGE SCALE GENOMIC DNA]</scope>
    <source>
        <strain evidence="4">DSM 9887</strain>
    </source>
</reference>
<dbReference type="EMBL" id="LGIQ01000005">
    <property type="protein sequence ID" value="KNB73286.1"/>
    <property type="molecule type" value="Genomic_DNA"/>
</dbReference>
<evidence type="ECO:0000256" key="1">
    <source>
        <dbReference type="SAM" id="SignalP"/>
    </source>
</evidence>
<dbReference type="RefSeq" id="WP_049737282.1">
    <property type="nucleotide sequence ID" value="NZ_BJON01000008.1"/>
</dbReference>
<keyword evidence="5" id="KW-1185">Reference proteome</keyword>
<dbReference type="Gene3D" id="2.40.128.460">
    <property type="entry name" value="Periplasmic lysozyme inhibitor of I-type lysozyme"/>
    <property type="match status" value="1"/>
</dbReference>
<accession>A0A0K9YX90</accession>
<reference evidence="2 5" key="3">
    <citation type="submission" date="2019-06" db="EMBL/GenBank/DDBJ databases">
        <title>Whole genome shotgun sequence of Brevibacillus reuszeri NBRC 15719.</title>
        <authorList>
            <person name="Hosoyama A."/>
            <person name="Uohara A."/>
            <person name="Ohji S."/>
            <person name="Ichikawa N."/>
        </authorList>
    </citation>
    <scope>NUCLEOTIDE SEQUENCE [LARGE SCALE GENOMIC DNA]</scope>
    <source>
        <strain evidence="2 5">NBRC 15719</strain>
    </source>
</reference>
<protein>
    <recommendedName>
        <fullName evidence="6">DUF4179 domain-containing protein</fullName>
    </recommendedName>
</protein>
<dbReference type="Proteomes" id="UP000036834">
    <property type="component" value="Unassembled WGS sequence"/>
</dbReference>
<evidence type="ECO:0000313" key="5">
    <source>
        <dbReference type="Proteomes" id="UP000319578"/>
    </source>
</evidence>
<dbReference type="STRING" id="54915.ADS79_04800"/>
<dbReference type="AlphaFoldDB" id="A0A0K9YX90"/>
<sequence>MKHWNKIVTGTVLTSVLFTGQALAATNTSSSSLAPKGMQLLSQKTADVTGDNKADTVYLYGKKADKNSPYVSDLTIKVTDGSTKKTITIDVKDGGYEPKLSLQDFTYDKAKEIMVTADTGGSGGYQTNRIYTIKGQKAQQLSLPGLDKDKEGVVGGGFIQLKPIDLNKNGIYVLEGTERLTGDYNADVRGYLKSKWKWNKTKWELMSAHFEPTVRQLDVYNGSFKSSDSAYAFLAPKSWNGNILVDELTGTKAAEYVPEAKHITRFIFNSKNIEDQATVVEILAFDKNDWKKLNNPAEPPIGTEIAQNPATNMVYVAALPQDSVFDPATDLGKKFQSVALSLKEVKQAFVLVKR</sequence>
<evidence type="ECO:0000313" key="4">
    <source>
        <dbReference type="Proteomes" id="UP000036834"/>
    </source>
</evidence>
<reference evidence="3" key="2">
    <citation type="submission" date="2015-07" db="EMBL/GenBank/DDBJ databases">
        <title>MeaNS - Measles Nucleotide Surveillance Program.</title>
        <authorList>
            <person name="Tran T."/>
            <person name="Druce J."/>
        </authorList>
    </citation>
    <scope>NUCLEOTIDE SEQUENCE</scope>
    <source>
        <strain evidence="3">DSM 9887</strain>
    </source>
</reference>
<evidence type="ECO:0008006" key="6">
    <source>
        <dbReference type="Google" id="ProtNLM"/>
    </source>
</evidence>
<dbReference type="Proteomes" id="UP000319578">
    <property type="component" value="Unassembled WGS sequence"/>
</dbReference>
<evidence type="ECO:0000313" key="3">
    <source>
        <dbReference type="EMBL" id="KNB73286.1"/>
    </source>
</evidence>
<comment type="caution">
    <text evidence="3">The sequence shown here is derived from an EMBL/GenBank/DDBJ whole genome shotgun (WGS) entry which is preliminary data.</text>
</comment>
<organism evidence="3 4">
    <name type="scientific">Brevibacillus reuszeri</name>
    <dbReference type="NCBI Taxonomy" id="54915"/>
    <lineage>
        <taxon>Bacteria</taxon>
        <taxon>Bacillati</taxon>
        <taxon>Bacillota</taxon>
        <taxon>Bacilli</taxon>
        <taxon>Bacillales</taxon>
        <taxon>Paenibacillaceae</taxon>
        <taxon>Brevibacillus</taxon>
    </lineage>
</organism>
<proteinExistence type="predicted"/>
<feature type="signal peptide" evidence="1">
    <location>
        <begin position="1"/>
        <end position="24"/>
    </location>
</feature>
<dbReference type="OrthoDB" id="1653343at2"/>
<dbReference type="EMBL" id="BJON01000008">
    <property type="protein sequence ID" value="GED68348.1"/>
    <property type="molecule type" value="Genomic_DNA"/>
</dbReference>
<keyword evidence="1" id="KW-0732">Signal</keyword>
<gene>
    <name evidence="3" type="ORF">ADS79_04800</name>
    <name evidence="2" type="ORF">BRE01_20500</name>
</gene>